<evidence type="ECO:0000313" key="8">
    <source>
        <dbReference type="EMBL" id="TDL24861.1"/>
    </source>
</evidence>
<proteinExistence type="predicted"/>
<dbReference type="GO" id="GO:0016020">
    <property type="term" value="C:membrane"/>
    <property type="evidence" value="ECO:0007669"/>
    <property type="project" value="UniProtKB-SubCell"/>
</dbReference>
<feature type="compositionally biased region" description="Polar residues" evidence="5">
    <location>
        <begin position="30"/>
        <end position="39"/>
    </location>
</feature>
<dbReference type="VEuPathDB" id="FungiDB:BD410DRAFT_744548"/>
<evidence type="ECO:0000256" key="3">
    <source>
        <dbReference type="ARBA" id="ARBA00022989"/>
    </source>
</evidence>
<feature type="non-terminal residue" evidence="8">
    <location>
        <position position="282"/>
    </location>
</feature>
<feature type="transmembrane region" description="Helical" evidence="6">
    <location>
        <begin position="107"/>
        <end position="130"/>
    </location>
</feature>
<dbReference type="InterPro" id="IPR044839">
    <property type="entry name" value="NDR1-like"/>
</dbReference>
<dbReference type="AlphaFoldDB" id="A0A4Y7QC59"/>
<comment type="subcellular location">
    <subcellularLocation>
        <location evidence="1">Membrane</location>
        <topology evidence="1">Single-pass membrane protein</topology>
    </subcellularLocation>
</comment>
<organism evidence="8 9">
    <name type="scientific">Rickenella mellea</name>
    <dbReference type="NCBI Taxonomy" id="50990"/>
    <lineage>
        <taxon>Eukaryota</taxon>
        <taxon>Fungi</taxon>
        <taxon>Dikarya</taxon>
        <taxon>Basidiomycota</taxon>
        <taxon>Agaricomycotina</taxon>
        <taxon>Agaricomycetes</taxon>
        <taxon>Hymenochaetales</taxon>
        <taxon>Rickenellaceae</taxon>
        <taxon>Rickenella</taxon>
    </lineage>
</organism>
<dbReference type="Gene3D" id="2.60.40.1820">
    <property type="match status" value="1"/>
</dbReference>
<keyword evidence="9" id="KW-1185">Reference proteome</keyword>
<evidence type="ECO:0000256" key="1">
    <source>
        <dbReference type="ARBA" id="ARBA00004167"/>
    </source>
</evidence>
<feature type="compositionally biased region" description="Polar residues" evidence="5">
    <location>
        <begin position="1"/>
        <end position="22"/>
    </location>
</feature>
<evidence type="ECO:0000256" key="6">
    <source>
        <dbReference type="SAM" id="Phobius"/>
    </source>
</evidence>
<dbReference type="STRING" id="50990.A0A4Y7QC59"/>
<reference evidence="8 9" key="1">
    <citation type="submission" date="2018-06" db="EMBL/GenBank/DDBJ databases">
        <title>A transcriptomic atlas of mushroom development highlights an independent origin of complex multicellularity.</title>
        <authorList>
            <consortium name="DOE Joint Genome Institute"/>
            <person name="Krizsan K."/>
            <person name="Almasi E."/>
            <person name="Merenyi Z."/>
            <person name="Sahu N."/>
            <person name="Viragh M."/>
            <person name="Koszo T."/>
            <person name="Mondo S."/>
            <person name="Kiss B."/>
            <person name="Balint B."/>
            <person name="Kues U."/>
            <person name="Barry K."/>
            <person name="Hegedus J.C."/>
            <person name="Henrissat B."/>
            <person name="Johnson J."/>
            <person name="Lipzen A."/>
            <person name="Ohm R."/>
            <person name="Nagy I."/>
            <person name="Pangilinan J."/>
            <person name="Yan J."/>
            <person name="Xiong Y."/>
            <person name="Grigoriev I.V."/>
            <person name="Hibbett D.S."/>
            <person name="Nagy L.G."/>
        </authorList>
    </citation>
    <scope>NUCLEOTIDE SEQUENCE [LARGE SCALE GENOMIC DNA]</scope>
    <source>
        <strain evidence="8 9">SZMC22713</strain>
    </source>
</reference>
<protein>
    <recommendedName>
        <fullName evidence="7">Late embryogenesis abundant protein LEA-2 subgroup domain-containing protein</fullName>
    </recommendedName>
</protein>
<dbReference type="Proteomes" id="UP000294933">
    <property type="component" value="Unassembled WGS sequence"/>
</dbReference>
<evidence type="ECO:0000256" key="2">
    <source>
        <dbReference type="ARBA" id="ARBA00022692"/>
    </source>
</evidence>
<keyword evidence="3 6" id="KW-1133">Transmembrane helix</keyword>
<dbReference type="Pfam" id="PF03168">
    <property type="entry name" value="LEA_2"/>
    <property type="match status" value="1"/>
</dbReference>
<dbReference type="InterPro" id="IPR004864">
    <property type="entry name" value="LEA_2"/>
</dbReference>
<dbReference type="GO" id="GO:0098542">
    <property type="term" value="P:defense response to other organism"/>
    <property type="evidence" value="ECO:0007669"/>
    <property type="project" value="InterPro"/>
</dbReference>
<feature type="domain" description="Late embryogenesis abundant protein LEA-2 subgroup" evidence="7">
    <location>
        <begin position="164"/>
        <end position="258"/>
    </location>
</feature>
<dbReference type="PANTHER" id="PTHR31234">
    <property type="entry name" value="LATE EMBRYOGENESIS ABUNDANT (LEA) HYDROXYPROLINE-RICH GLYCOPROTEIN FAMILY"/>
    <property type="match status" value="1"/>
</dbReference>
<dbReference type="OrthoDB" id="20273at2759"/>
<feature type="region of interest" description="Disordered" evidence="5">
    <location>
        <begin position="1"/>
        <end position="65"/>
    </location>
</feature>
<dbReference type="EMBL" id="ML170165">
    <property type="protein sequence ID" value="TDL24861.1"/>
    <property type="molecule type" value="Genomic_DNA"/>
</dbReference>
<evidence type="ECO:0000313" key="9">
    <source>
        <dbReference type="Proteomes" id="UP000294933"/>
    </source>
</evidence>
<feature type="compositionally biased region" description="Basic and acidic residues" evidence="5">
    <location>
        <begin position="47"/>
        <end position="63"/>
    </location>
</feature>
<keyword evidence="2 6" id="KW-0812">Transmembrane</keyword>
<name>A0A4Y7QC59_9AGAM</name>
<keyword evidence="4 6" id="KW-0472">Membrane</keyword>
<gene>
    <name evidence="8" type="ORF">BD410DRAFT_744548</name>
</gene>
<sequence length="282" mass="31057">MAQRDQYYNTNPSQQYHTQYTDTAEYDPYNNHQPQSYDTSVFEDEESYPKRTAADTSGKERSTYQEPPFPTAFVRPIKSSGDLRTWRRDHHGNLWTAGSRGSCIGRFCCCSLLIALFLIVSIVLTLIVWVRPPNIAINDVGLPSSGSAFQVTTTSLNLNLGVNISVDNPNYFAVAFSKIKADLTYPINNTAIGGGEKDDITFGSHTDTTFAFPFTVTYTVANDPNKAVLTDLLTKCGIIGGVKSDISVKYKITLGIKVLFATISPSFSNSFQFACPFSASDV</sequence>
<evidence type="ECO:0000256" key="5">
    <source>
        <dbReference type="SAM" id="MobiDB-lite"/>
    </source>
</evidence>
<accession>A0A4Y7QC59</accession>
<dbReference type="SUPFAM" id="SSF117070">
    <property type="entry name" value="LEA14-like"/>
    <property type="match status" value="1"/>
</dbReference>
<dbReference type="PANTHER" id="PTHR31234:SF2">
    <property type="entry name" value="OS05G0199100 PROTEIN"/>
    <property type="match status" value="1"/>
</dbReference>
<evidence type="ECO:0000259" key="7">
    <source>
        <dbReference type="Pfam" id="PF03168"/>
    </source>
</evidence>
<evidence type="ECO:0000256" key="4">
    <source>
        <dbReference type="ARBA" id="ARBA00023136"/>
    </source>
</evidence>